<name>A0AAV5CW22_ELECO</name>
<evidence type="ECO:0000256" key="4">
    <source>
        <dbReference type="ARBA" id="ARBA00047761"/>
    </source>
</evidence>
<evidence type="ECO:0000259" key="6">
    <source>
        <dbReference type="Pfam" id="PF00481"/>
    </source>
</evidence>
<keyword evidence="8" id="KW-1185">Reference proteome</keyword>
<comment type="catalytic activity">
    <reaction evidence="4">
        <text>O-phospho-L-seryl-[protein] + H2O = L-seryl-[protein] + phosphate</text>
        <dbReference type="Rhea" id="RHEA:20629"/>
        <dbReference type="Rhea" id="RHEA-COMP:9863"/>
        <dbReference type="Rhea" id="RHEA-COMP:11604"/>
        <dbReference type="ChEBI" id="CHEBI:15377"/>
        <dbReference type="ChEBI" id="CHEBI:29999"/>
        <dbReference type="ChEBI" id="CHEBI:43474"/>
        <dbReference type="ChEBI" id="CHEBI:83421"/>
        <dbReference type="EC" id="3.1.3.16"/>
    </reaction>
</comment>
<dbReference type="InterPro" id="IPR036457">
    <property type="entry name" value="PPM-type-like_dom_sf"/>
</dbReference>
<accession>A0AAV5CW22</accession>
<dbReference type="Gene3D" id="3.60.40.10">
    <property type="entry name" value="PPM-type phosphatase domain"/>
    <property type="match status" value="1"/>
</dbReference>
<evidence type="ECO:0000256" key="1">
    <source>
        <dbReference type="ARBA" id="ARBA00013081"/>
    </source>
</evidence>
<dbReference type="PANTHER" id="PTHR47992">
    <property type="entry name" value="PROTEIN PHOSPHATASE"/>
    <property type="match status" value="1"/>
</dbReference>
<keyword evidence="2" id="KW-0378">Hydrolase</keyword>
<reference evidence="7" key="2">
    <citation type="submission" date="2021-12" db="EMBL/GenBank/DDBJ databases">
        <title>Resequencing data analysis of finger millet.</title>
        <authorList>
            <person name="Hatakeyama M."/>
            <person name="Aluri S."/>
            <person name="Balachadran M.T."/>
            <person name="Sivarajan S.R."/>
            <person name="Poveda L."/>
            <person name="Shimizu-Inatsugi R."/>
            <person name="Schlapbach R."/>
            <person name="Sreeman S.M."/>
            <person name="Shimizu K.K."/>
        </authorList>
    </citation>
    <scope>NUCLEOTIDE SEQUENCE</scope>
</reference>
<feature type="domain" description="PPM-type phosphatase" evidence="6">
    <location>
        <begin position="30"/>
        <end position="104"/>
    </location>
</feature>
<organism evidence="7 8">
    <name type="scientific">Eleusine coracana subsp. coracana</name>
    <dbReference type="NCBI Taxonomy" id="191504"/>
    <lineage>
        <taxon>Eukaryota</taxon>
        <taxon>Viridiplantae</taxon>
        <taxon>Streptophyta</taxon>
        <taxon>Embryophyta</taxon>
        <taxon>Tracheophyta</taxon>
        <taxon>Spermatophyta</taxon>
        <taxon>Magnoliopsida</taxon>
        <taxon>Liliopsida</taxon>
        <taxon>Poales</taxon>
        <taxon>Poaceae</taxon>
        <taxon>PACMAD clade</taxon>
        <taxon>Chloridoideae</taxon>
        <taxon>Cynodonteae</taxon>
        <taxon>Eleusininae</taxon>
        <taxon>Eleusine</taxon>
    </lineage>
</organism>
<protein>
    <recommendedName>
        <fullName evidence="1">protein-serine/threonine phosphatase</fullName>
        <ecNumber evidence="1">3.1.3.16</ecNumber>
    </recommendedName>
</protein>
<evidence type="ECO:0000313" key="8">
    <source>
        <dbReference type="Proteomes" id="UP001054889"/>
    </source>
</evidence>
<reference evidence="7" key="1">
    <citation type="journal article" date="2018" name="DNA Res.">
        <title>Multiple hybrid de novo genome assembly of finger millet, an orphan allotetraploid crop.</title>
        <authorList>
            <person name="Hatakeyama M."/>
            <person name="Aluri S."/>
            <person name="Balachadran M.T."/>
            <person name="Sivarajan S.R."/>
            <person name="Patrignani A."/>
            <person name="Gruter S."/>
            <person name="Poveda L."/>
            <person name="Shimizu-Inatsugi R."/>
            <person name="Baeten J."/>
            <person name="Francoijs K.J."/>
            <person name="Nataraja K.N."/>
            <person name="Reddy Y.A.N."/>
            <person name="Phadnis S."/>
            <person name="Ravikumar R.L."/>
            <person name="Schlapbach R."/>
            <person name="Sreeman S.M."/>
            <person name="Shimizu K.K."/>
        </authorList>
    </citation>
    <scope>NUCLEOTIDE SEQUENCE</scope>
</reference>
<dbReference type="Pfam" id="PF00481">
    <property type="entry name" value="PP2C"/>
    <property type="match status" value="1"/>
</dbReference>
<proteinExistence type="predicted"/>
<comment type="catalytic activity">
    <reaction evidence="5">
        <text>O-phospho-L-threonyl-[protein] + H2O = L-threonyl-[protein] + phosphate</text>
        <dbReference type="Rhea" id="RHEA:47004"/>
        <dbReference type="Rhea" id="RHEA-COMP:11060"/>
        <dbReference type="Rhea" id="RHEA-COMP:11605"/>
        <dbReference type="ChEBI" id="CHEBI:15377"/>
        <dbReference type="ChEBI" id="CHEBI:30013"/>
        <dbReference type="ChEBI" id="CHEBI:43474"/>
        <dbReference type="ChEBI" id="CHEBI:61977"/>
        <dbReference type="EC" id="3.1.3.16"/>
    </reaction>
</comment>
<dbReference type="InterPro" id="IPR015655">
    <property type="entry name" value="PP2C"/>
</dbReference>
<dbReference type="EC" id="3.1.3.16" evidence="1"/>
<evidence type="ECO:0000256" key="5">
    <source>
        <dbReference type="ARBA" id="ARBA00048336"/>
    </source>
</evidence>
<dbReference type="EMBL" id="BQKI01000009">
    <property type="protein sequence ID" value="GJN02559.1"/>
    <property type="molecule type" value="Genomic_DNA"/>
</dbReference>
<dbReference type="Proteomes" id="UP001054889">
    <property type="component" value="Unassembled WGS sequence"/>
</dbReference>
<dbReference type="AlphaFoldDB" id="A0AAV5CW22"/>
<dbReference type="SUPFAM" id="SSF81606">
    <property type="entry name" value="PP2C-like"/>
    <property type="match status" value="1"/>
</dbReference>
<keyword evidence="3" id="KW-0904">Protein phosphatase</keyword>
<sequence>MRELEHVTQHLDTLSALSFFAVYDGHEGDDLRYKDNALAVPDQAATAFPEVHTEERIAGTKFLVIACDGIWDCMTDQEVADCIKIYIDDVKPAAICVHLPDHCLSLLRGIAKLSRADCLAARRGR</sequence>
<dbReference type="InterPro" id="IPR001932">
    <property type="entry name" value="PPM-type_phosphatase-like_dom"/>
</dbReference>
<evidence type="ECO:0000256" key="2">
    <source>
        <dbReference type="ARBA" id="ARBA00022801"/>
    </source>
</evidence>
<evidence type="ECO:0000256" key="3">
    <source>
        <dbReference type="ARBA" id="ARBA00022912"/>
    </source>
</evidence>
<dbReference type="GO" id="GO:0004722">
    <property type="term" value="F:protein serine/threonine phosphatase activity"/>
    <property type="evidence" value="ECO:0007669"/>
    <property type="project" value="UniProtKB-EC"/>
</dbReference>
<comment type="caution">
    <text evidence="7">The sequence shown here is derived from an EMBL/GenBank/DDBJ whole genome shotgun (WGS) entry which is preliminary data.</text>
</comment>
<gene>
    <name evidence="7" type="primary">ga19921</name>
    <name evidence="7" type="ORF">PR202_ga19921</name>
</gene>
<evidence type="ECO:0000313" key="7">
    <source>
        <dbReference type="EMBL" id="GJN02559.1"/>
    </source>
</evidence>